<evidence type="ECO:0000259" key="1">
    <source>
        <dbReference type="Pfam" id="PF12728"/>
    </source>
</evidence>
<comment type="caution">
    <text evidence="2">The sequence shown here is derived from an EMBL/GenBank/DDBJ whole genome shotgun (WGS) entry which is preliminary data.</text>
</comment>
<accession>A0ABW2BUJ4</accession>
<organism evidence="2 3">
    <name type="scientific">Haloechinothrix salitolerans</name>
    <dbReference type="NCBI Taxonomy" id="926830"/>
    <lineage>
        <taxon>Bacteria</taxon>
        <taxon>Bacillati</taxon>
        <taxon>Actinomycetota</taxon>
        <taxon>Actinomycetes</taxon>
        <taxon>Pseudonocardiales</taxon>
        <taxon>Pseudonocardiaceae</taxon>
        <taxon>Haloechinothrix</taxon>
    </lineage>
</organism>
<dbReference type="SUPFAM" id="SSF46955">
    <property type="entry name" value="Putative DNA-binding domain"/>
    <property type="match status" value="1"/>
</dbReference>
<dbReference type="Pfam" id="PF12728">
    <property type="entry name" value="HTH_17"/>
    <property type="match status" value="1"/>
</dbReference>
<dbReference type="InterPro" id="IPR009061">
    <property type="entry name" value="DNA-bd_dom_put_sf"/>
</dbReference>
<dbReference type="Proteomes" id="UP001596337">
    <property type="component" value="Unassembled WGS sequence"/>
</dbReference>
<evidence type="ECO:0000313" key="3">
    <source>
        <dbReference type="Proteomes" id="UP001596337"/>
    </source>
</evidence>
<sequence>MATHRRHVTITQFCEDLGISRRTFYEWRSKKRAPRCIKLPNGELRIRKTDLDDWLESCYEGVA</sequence>
<dbReference type="RefSeq" id="WP_345406804.1">
    <property type="nucleotide sequence ID" value="NZ_BAABLA010000123.1"/>
</dbReference>
<evidence type="ECO:0000313" key="2">
    <source>
        <dbReference type="EMBL" id="MFC6866010.1"/>
    </source>
</evidence>
<protein>
    <submittedName>
        <fullName evidence="2">Helix-turn-helix transcriptional regulator</fullName>
    </submittedName>
</protein>
<dbReference type="Gene3D" id="1.10.10.60">
    <property type="entry name" value="Homeodomain-like"/>
    <property type="match status" value="1"/>
</dbReference>
<feature type="domain" description="Helix-turn-helix" evidence="1">
    <location>
        <begin position="9"/>
        <end position="58"/>
    </location>
</feature>
<keyword evidence="3" id="KW-1185">Reference proteome</keyword>
<proteinExistence type="predicted"/>
<gene>
    <name evidence="2" type="ORF">ACFQGD_02505</name>
</gene>
<dbReference type="InterPro" id="IPR041657">
    <property type="entry name" value="HTH_17"/>
</dbReference>
<dbReference type="EMBL" id="JBHSXX010000001">
    <property type="protein sequence ID" value="MFC6866010.1"/>
    <property type="molecule type" value="Genomic_DNA"/>
</dbReference>
<reference evidence="3" key="1">
    <citation type="journal article" date="2019" name="Int. J. Syst. Evol. Microbiol.">
        <title>The Global Catalogue of Microorganisms (GCM) 10K type strain sequencing project: providing services to taxonomists for standard genome sequencing and annotation.</title>
        <authorList>
            <consortium name="The Broad Institute Genomics Platform"/>
            <consortium name="The Broad Institute Genome Sequencing Center for Infectious Disease"/>
            <person name="Wu L."/>
            <person name="Ma J."/>
        </authorList>
    </citation>
    <scope>NUCLEOTIDE SEQUENCE [LARGE SCALE GENOMIC DNA]</scope>
    <source>
        <strain evidence="3">KCTC 32255</strain>
    </source>
</reference>
<name>A0ABW2BUJ4_9PSEU</name>